<evidence type="ECO:0008006" key="4">
    <source>
        <dbReference type="Google" id="ProtNLM"/>
    </source>
</evidence>
<sequence length="422" mass="48374">MDDKKASNGSEAARQPDKSPAIITTADAAENTSSTSRTDRESFGPPRARDWEEYDYWDDYAVFPTPILPPQYPRPNKDIATLEMTDSDRLDNGARTKSECTDPETTPISNPDRQIEIAMDDNRAIDALGQERQSDKPTDSITIAEATENAAAQDEDMLSLEDWKKMCTKFMKDMVTTQKDRDVRDSARNEQIAKLEVCIDELIRIAEDVVPDVEQLQREMKKTQQSLVNTQRTLDPSVPRLEYTLEERLERLKRLAHKAKLAEILNIIVPQLVRTAEDPRPIVVMMCGIAGSGKSSLAHAITDRRPHFTRISIDGTLYATHGRYKVDYDPSLYSTYQDEAEALCNAQLTDLLNKNRDVVLDRSFYAKSDRDAFKQIIENAGGRWLLVYHRRKDFEQLWLRIEDRKARRGSLEARRRAMLRMM</sequence>
<reference evidence="2 3" key="1">
    <citation type="submission" date="2015-06" db="EMBL/GenBank/DDBJ databases">
        <title>Draft genome of the ant-associated black yeast Phialophora attae CBS 131958.</title>
        <authorList>
            <person name="Moreno L.F."/>
            <person name="Stielow B.J."/>
            <person name="de Hoog S."/>
            <person name="Vicente V.A."/>
            <person name="Weiss V.A."/>
            <person name="de Vries M."/>
            <person name="Cruz L.M."/>
            <person name="Souza E.M."/>
        </authorList>
    </citation>
    <scope>NUCLEOTIDE SEQUENCE [LARGE SCALE GENOMIC DNA]</scope>
    <source>
        <strain evidence="2 3">CBS 131958</strain>
    </source>
</reference>
<proteinExistence type="predicted"/>
<dbReference type="Proteomes" id="UP000038010">
    <property type="component" value="Unassembled WGS sequence"/>
</dbReference>
<dbReference type="SUPFAM" id="SSF52540">
    <property type="entry name" value="P-loop containing nucleoside triphosphate hydrolases"/>
    <property type="match status" value="1"/>
</dbReference>
<dbReference type="Gene3D" id="3.40.50.300">
    <property type="entry name" value="P-loop containing nucleotide triphosphate hydrolases"/>
    <property type="match status" value="1"/>
</dbReference>
<dbReference type="VEuPathDB" id="FungiDB:AB675_11706"/>
<feature type="region of interest" description="Disordered" evidence="1">
    <location>
        <begin position="89"/>
        <end position="111"/>
    </location>
</feature>
<dbReference type="OrthoDB" id="3512845at2759"/>
<dbReference type="InterPro" id="IPR027417">
    <property type="entry name" value="P-loop_NTPase"/>
</dbReference>
<protein>
    <recommendedName>
        <fullName evidence="4">Zeta toxin domain-containing protein</fullName>
    </recommendedName>
</protein>
<dbReference type="RefSeq" id="XP_017995395.1">
    <property type="nucleotide sequence ID" value="XM_018140577.1"/>
</dbReference>
<name>A0A0N1HLK7_9EURO</name>
<organism evidence="2 3">
    <name type="scientific">Cyphellophora attinorum</name>
    <dbReference type="NCBI Taxonomy" id="1664694"/>
    <lineage>
        <taxon>Eukaryota</taxon>
        <taxon>Fungi</taxon>
        <taxon>Dikarya</taxon>
        <taxon>Ascomycota</taxon>
        <taxon>Pezizomycotina</taxon>
        <taxon>Eurotiomycetes</taxon>
        <taxon>Chaetothyriomycetidae</taxon>
        <taxon>Chaetothyriales</taxon>
        <taxon>Cyphellophoraceae</taxon>
        <taxon>Cyphellophora</taxon>
    </lineage>
</organism>
<dbReference type="GeneID" id="28732458"/>
<comment type="caution">
    <text evidence="2">The sequence shown here is derived from an EMBL/GenBank/DDBJ whole genome shotgun (WGS) entry which is preliminary data.</text>
</comment>
<dbReference type="EMBL" id="LFJN01000040">
    <property type="protein sequence ID" value="KPI35432.1"/>
    <property type="molecule type" value="Genomic_DNA"/>
</dbReference>
<evidence type="ECO:0000313" key="2">
    <source>
        <dbReference type="EMBL" id="KPI35432.1"/>
    </source>
</evidence>
<dbReference type="Pfam" id="PF13671">
    <property type="entry name" value="AAA_33"/>
    <property type="match status" value="1"/>
</dbReference>
<feature type="region of interest" description="Disordered" evidence="1">
    <location>
        <begin position="1"/>
        <end position="51"/>
    </location>
</feature>
<feature type="compositionally biased region" description="Basic and acidic residues" evidence="1">
    <location>
        <begin position="37"/>
        <end position="51"/>
    </location>
</feature>
<keyword evidence="3" id="KW-1185">Reference proteome</keyword>
<evidence type="ECO:0000256" key="1">
    <source>
        <dbReference type="SAM" id="MobiDB-lite"/>
    </source>
</evidence>
<gene>
    <name evidence="2" type="ORF">AB675_11706</name>
</gene>
<evidence type="ECO:0000313" key="3">
    <source>
        <dbReference type="Proteomes" id="UP000038010"/>
    </source>
</evidence>
<feature type="compositionally biased region" description="Basic and acidic residues" evidence="1">
    <location>
        <begin position="89"/>
        <end position="100"/>
    </location>
</feature>
<accession>A0A0N1HLK7</accession>
<dbReference type="AlphaFoldDB" id="A0A0N1HLK7"/>